<keyword evidence="1" id="KW-0472">Membrane</keyword>
<dbReference type="EMBL" id="JAACJN010000029">
    <property type="protein sequence ID" value="KAF5388471.1"/>
    <property type="molecule type" value="Genomic_DNA"/>
</dbReference>
<comment type="caution">
    <text evidence="2">The sequence shown here is derived from an EMBL/GenBank/DDBJ whole genome shotgun (WGS) entry which is preliminary data.</text>
</comment>
<keyword evidence="1" id="KW-1133">Transmembrane helix</keyword>
<keyword evidence="3" id="KW-1185">Reference proteome</keyword>
<proteinExistence type="predicted"/>
<evidence type="ECO:0000313" key="3">
    <source>
        <dbReference type="Proteomes" id="UP000518752"/>
    </source>
</evidence>
<dbReference type="AlphaFoldDB" id="A0A8H5HRX0"/>
<dbReference type="OrthoDB" id="2744793at2759"/>
<keyword evidence="1" id="KW-0812">Transmembrane</keyword>
<reference evidence="2 3" key="1">
    <citation type="journal article" date="2020" name="ISME J.">
        <title>Uncovering the hidden diversity of litter-decomposition mechanisms in mushroom-forming fungi.</title>
        <authorList>
            <person name="Floudas D."/>
            <person name="Bentzer J."/>
            <person name="Ahren D."/>
            <person name="Johansson T."/>
            <person name="Persson P."/>
            <person name="Tunlid A."/>
        </authorList>
    </citation>
    <scope>NUCLEOTIDE SEQUENCE [LARGE SCALE GENOMIC DNA]</scope>
    <source>
        <strain evidence="2 3">CBS 406.79</strain>
    </source>
</reference>
<protein>
    <submittedName>
        <fullName evidence="2">Uncharacterized protein</fullName>
    </submittedName>
</protein>
<evidence type="ECO:0000256" key="1">
    <source>
        <dbReference type="SAM" id="Phobius"/>
    </source>
</evidence>
<sequence length="192" mass="21105">MFLPVFLLIAATVMVSFFLGCLGMHDWSFIAGQPPICSNSYIAVLFLSIAINFIATMLIAIKAWMHYRLLLSAPINKKTRGIKILVLLFESGLIYLLIWGAKSASAFGTLSSTTGGQFTTTMLNVMGNQVVGLYPTLLLVLVHMQRSTLDADLESSIDWRRSSAGRVKLSDKYQTTGERIVFASPLETFGTV</sequence>
<feature type="transmembrane region" description="Helical" evidence="1">
    <location>
        <begin position="41"/>
        <end position="61"/>
    </location>
</feature>
<feature type="transmembrane region" description="Helical" evidence="1">
    <location>
        <begin position="121"/>
        <end position="142"/>
    </location>
</feature>
<gene>
    <name evidence="2" type="ORF">D9757_004701</name>
</gene>
<evidence type="ECO:0000313" key="2">
    <source>
        <dbReference type="EMBL" id="KAF5388471.1"/>
    </source>
</evidence>
<dbReference type="Proteomes" id="UP000518752">
    <property type="component" value="Unassembled WGS sequence"/>
</dbReference>
<organism evidence="2 3">
    <name type="scientific">Collybiopsis confluens</name>
    <dbReference type="NCBI Taxonomy" id="2823264"/>
    <lineage>
        <taxon>Eukaryota</taxon>
        <taxon>Fungi</taxon>
        <taxon>Dikarya</taxon>
        <taxon>Basidiomycota</taxon>
        <taxon>Agaricomycotina</taxon>
        <taxon>Agaricomycetes</taxon>
        <taxon>Agaricomycetidae</taxon>
        <taxon>Agaricales</taxon>
        <taxon>Marasmiineae</taxon>
        <taxon>Omphalotaceae</taxon>
        <taxon>Collybiopsis</taxon>
    </lineage>
</organism>
<feature type="transmembrane region" description="Helical" evidence="1">
    <location>
        <begin position="82"/>
        <end position="101"/>
    </location>
</feature>
<accession>A0A8H5HRX0</accession>
<name>A0A8H5HRX0_9AGAR</name>